<feature type="region of interest" description="Disordered" evidence="5">
    <location>
        <begin position="259"/>
        <end position="306"/>
    </location>
</feature>
<feature type="domain" description="RING-type" evidence="6">
    <location>
        <begin position="180"/>
        <end position="216"/>
    </location>
</feature>
<dbReference type="EMBL" id="BRYB01001519">
    <property type="protein sequence ID" value="GMI27579.1"/>
    <property type="molecule type" value="Genomic_DNA"/>
</dbReference>
<dbReference type="Proteomes" id="UP001165060">
    <property type="component" value="Unassembled WGS sequence"/>
</dbReference>
<evidence type="ECO:0000259" key="6">
    <source>
        <dbReference type="PROSITE" id="PS50089"/>
    </source>
</evidence>
<sequence>MSSIELFALSPATMMIKHKSVQVPLSAAQPTKLGCNKTTGINMAVLPQHLISIKALPPRKLSFSCPYSLWACLATNLDPKNSEKVTVNGVQFSDALSAQASDRVALLGHGIPERLLDGNKLFLKPDDVLCLVDLRAGTANSSPSKLFCYKVKPAYDPPPPIDAPTSSLPKGENMGLIIECAICHDTIWNAHMLIPCTHVLCGECAKNADLVTCPRCMKDVDKKFPAQWFDGHIQSLVDNNPLYTPSIQIDSDDLECYGEKGGRVHKPEAPPSAPPAKGPPKKKLKQVGSGVGSGAGYTKEAPIEID</sequence>
<feature type="compositionally biased region" description="Pro residues" evidence="5">
    <location>
        <begin position="269"/>
        <end position="278"/>
    </location>
</feature>
<evidence type="ECO:0000256" key="2">
    <source>
        <dbReference type="ARBA" id="ARBA00022771"/>
    </source>
</evidence>
<evidence type="ECO:0000256" key="5">
    <source>
        <dbReference type="SAM" id="MobiDB-lite"/>
    </source>
</evidence>
<reference evidence="7 8" key="1">
    <citation type="journal article" date="2023" name="Commun. Biol.">
        <title>Genome analysis of Parmales, the sister group of diatoms, reveals the evolutionary specialization of diatoms from phago-mixotrophs to photoautotrophs.</title>
        <authorList>
            <person name="Ban H."/>
            <person name="Sato S."/>
            <person name="Yoshikawa S."/>
            <person name="Yamada K."/>
            <person name="Nakamura Y."/>
            <person name="Ichinomiya M."/>
            <person name="Sato N."/>
            <person name="Blanc-Mathieu R."/>
            <person name="Endo H."/>
            <person name="Kuwata A."/>
            <person name="Ogata H."/>
        </authorList>
    </citation>
    <scope>NUCLEOTIDE SEQUENCE [LARGE SCALE GENOMIC DNA]</scope>
</reference>
<name>A0ABQ6MJ86_9STRA</name>
<dbReference type="PROSITE" id="PS00518">
    <property type="entry name" value="ZF_RING_1"/>
    <property type="match status" value="1"/>
</dbReference>
<evidence type="ECO:0000256" key="1">
    <source>
        <dbReference type="ARBA" id="ARBA00022723"/>
    </source>
</evidence>
<dbReference type="InterPro" id="IPR001841">
    <property type="entry name" value="Znf_RING"/>
</dbReference>
<dbReference type="InterPro" id="IPR013083">
    <property type="entry name" value="Znf_RING/FYVE/PHD"/>
</dbReference>
<evidence type="ECO:0000313" key="7">
    <source>
        <dbReference type="EMBL" id="GMI27579.1"/>
    </source>
</evidence>
<keyword evidence="1" id="KW-0479">Metal-binding</keyword>
<dbReference type="SUPFAM" id="SSF57850">
    <property type="entry name" value="RING/U-box"/>
    <property type="match status" value="1"/>
</dbReference>
<evidence type="ECO:0000256" key="3">
    <source>
        <dbReference type="ARBA" id="ARBA00022833"/>
    </source>
</evidence>
<evidence type="ECO:0000313" key="8">
    <source>
        <dbReference type="Proteomes" id="UP001165060"/>
    </source>
</evidence>
<keyword evidence="3" id="KW-0862">Zinc</keyword>
<comment type="caution">
    <text evidence="7">The sequence shown here is derived from an EMBL/GenBank/DDBJ whole genome shotgun (WGS) entry which is preliminary data.</text>
</comment>
<feature type="compositionally biased region" description="Basic and acidic residues" evidence="5">
    <location>
        <begin position="259"/>
        <end position="268"/>
    </location>
</feature>
<keyword evidence="2 4" id="KW-0863">Zinc-finger</keyword>
<gene>
    <name evidence="7" type="ORF">TeGR_g8197</name>
</gene>
<accession>A0ABQ6MJ86</accession>
<dbReference type="InterPro" id="IPR017907">
    <property type="entry name" value="Znf_RING_CS"/>
</dbReference>
<organism evidence="7 8">
    <name type="scientific">Tetraparma gracilis</name>
    <dbReference type="NCBI Taxonomy" id="2962635"/>
    <lineage>
        <taxon>Eukaryota</taxon>
        <taxon>Sar</taxon>
        <taxon>Stramenopiles</taxon>
        <taxon>Ochrophyta</taxon>
        <taxon>Bolidophyceae</taxon>
        <taxon>Parmales</taxon>
        <taxon>Triparmaceae</taxon>
        <taxon>Tetraparma</taxon>
    </lineage>
</organism>
<dbReference type="PROSITE" id="PS50089">
    <property type="entry name" value="ZF_RING_2"/>
    <property type="match status" value="1"/>
</dbReference>
<protein>
    <recommendedName>
        <fullName evidence="6">RING-type domain-containing protein</fullName>
    </recommendedName>
</protein>
<dbReference type="Gene3D" id="3.30.40.10">
    <property type="entry name" value="Zinc/RING finger domain, C3HC4 (zinc finger)"/>
    <property type="match status" value="1"/>
</dbReference>
<evidence type="ECO:0000256" key="4">
    <source>
        <dbReference type="PROSITE-ProRule" id="PRU00175"/>
    </source>
</evidence>
<proteinExistence type="predicted"/>
<keyword evidence="8" id="KW-1185">Reference proteome</keyword>